<comment type="caution">
    <text evidence="1">The sequence shown here is derived from an EMBL/GenBank/DDBJ whole genome shotgun (WGS) entry which is preliminary data.</text>
</comment>
<dbReference type="AlphaFoldDB" id="A0A371IBH7"/>
<gene>
    <name evidence="1" type="primary">GIP</name>
    <name evidence="1" type="ORF">CR513_02869</name>
</gene>
<organism evidence="1 2">
    <name type="scientific">Mucuna pruriens</name>
    <name type="common">Velvet bean</name>
    <name type="synonym">Dolichos pruriens</name>
    <dbReference type="NCBI Taxonomy" id="157652"/>
    <lineage>
        <taxon>Eukaryota</taxon>
        <taxon>Viridiplantae</taxon>
        <taxon>Streptophyta</taxon>
        <taxon>Embryophyta</taxon>
        <taxon>Tracheophyta</taxon>
        <taxon>Spermatophyta</taxon>
        <taxon>Magnoliopsida</taxon>
        <taxon>eudicotyledons</taxon>
        <taxon>Gunneridae</taxon>
        <taxon>Pentapetalae</taxon>
        <taxon>rosids</taxon>
        <taxon>fabids</taxon>
        <taxon>Fabales</taxon>
        <taxon>Fabaceae</taxon>
        <taxon>Papilionoideae</taxon>
        <taxon>50 kb inversion clade</taxon>
        <taxon>NPAAA clade</taxon>
        <taxon>indigoferoid/millettioid clade</taxon>
        <taxon>Phaseoleae</taxon>
        <taxon>Mucuna</taxon>
    </lineage>
</organism>
<dbReference type="STRING" id="157652.A0A371IBH7"/>
<evidence type="ECO:0000313" key="1">
    <source>
        <dbReference type="EMBL" id="RDY12355.1"/>
    </source>
</evidence>
<sequence length="462" mass="52089">MDNPVGTPVEVGLSLKKETDEEQVDPTHYRSIVRCLRYLCNTRLDLNFNVGLVSRFMQEPRKSHLLVAKRILRYVQGTVDFGILLPKGEVVVELELVGYSDSNWCGDKQDRKALQGALISWSSTKELVVALSSCEFEYIAASEIACQAMWLDALLGELFEEDNKSVIDLARHPASHRRSKHIETRFYFLREQVSSKKLKIEHCRTEIQFANIFTKALKWEKFRCLRDSIGINGVVAIDQFLPKEVTAQDQETGICTVSQFPTQAVQMISDMPSQFSSQSQTLRSMENKNVGCGVDNHETNFKLPSIYSKKARLVEEPCLSNKIPLASNSGIHAYDKNFSADNVLIDSGEVSHAVPDVAAAIEDLLEQTSKMHDQRSPAQTGCERSIYPSDRTVLGEDNSNPHAVFGLSKHWLNRKDDNGDASQERRAGIYDGFSETQTESQVVSYEEDLSGRQMLIDRVRTR</sequence>
<dbReference type="CDD" id="cd09272">
    <property type="entry name" value="RNase_HI_RT_Ty1"/>
    <property type="match status" value="1"/>
</dbReference>
<keyword evidence="2" id="KW-1185">Reference proteome</keyword>
<dbReference type="PANTHER" id="PTHR11439:SF515">
    <property type="entry name" value="GAG-POL POLYPROTEIN"/>
    <property type="match status" value="1"/>
</dbReference>
<feature type="non-terminal residue" evidence="1">
    <location>
        <position position="462"/>
    </location>
</feature>
<dbReference type="EMBL" id="QJKJ01000486">
    <property type="protein sequence ID" value="RDY12355.1"/>
    <property type="molecule type" value="Genomic_DNA"/>
</dbReference>
<accession>A0A371IBH7</accession>
<dbReference type="Proteomes" id="UP000257109">
    <property type="component" value="Unassembled WGS sequence"/>
</dbReference>
<dbReference type="PANTHER" id="PTHR11439">
    <property type="entry name" value="GAG-POL-RELATED RETROTRANSPOSON"/>
    <property type="match status" value="1"/>
</dbReference>
<feature type="non-terminal residue" evidence="1">
    <location>
        <position position="1"/>
    </location>
</feature>
<name>A0A371IBH7_MUCPR</name>
<evidence type="ECO:0000313" key="2">
    <source>
        <dbReference type="Proteomes" id="UP000257109"/>
    </source>
</evidence>
<dbReference type="OrthoDB" id="251770at2759"/>
<protein>
    <submittedName>
        <fullName evidence="1">Copia protein</fullName>
    </submittedName>
</protein>
<reference evidence="1" key="1">
    <citation type="submission" date="2018-05" db="EMBL/GenBank/DDBJ databases">
        <title>Draft genome of Mucuna pruriens seed.</title>
        <authorList>
            <person name="Nnadi N.E."/>
            <person name="Vos R."/>
            <person name="Hasami M.H."/>
            <person name="Devisetty U.K."/>
            <person name="Aguiy J.C."/>
        </authorList>
    </citation>
    <scope>NUCLEOTIDE SEQUENCE [LARGE SCALE GENOMIC DNA]</scope>
    <source>
        <strain evidence="1">JCA_2017</strain>
    </source>
</reference>
<proteinExistence type="predicted"/>